<evidence type="ECO:0000313" key="1">
    <source>
        <dbReference type="EMBL" id="MBS2101157.1"/>
    </source>
</evidence>
<reference evidence="1 2" key="1">
    <citation type="journal article" date="2015" name="Int. J. Syst. Evol. Microbiol.">
        <title>Carboxylicivirga linearis sp. nov., isolated from a sea cucumber culture pond.</title>
        <authorList>
            <person name="Wang F.Q."/>
            <person name="Zhou Y.X."/>
            <person name="Lin X.Z."/>
            <person name="Chen G.J."/>
            <person name="Du Z.J."/>
        </authorList>
    </citation>
    <scope>NUCLEOTIDE SEQUENCE [LARGE SCALE GENOMIC DNA]</scope>
    <source>
        <strain evidence="1 2">FB218</strain>
    </source>
</reference>
<dbReference type="InterPro" id="IPR038360">
    <property type="entry name" value="DUF4844_sf"/>
</dbReference>
<name>A0ABS5K1W2_9BACT</name>
<dbReference type="RefSeq" id="WP_212220397.1">
    <property type="nucleotide sequence ID" value="NZ_JAGUCO010000043.1"/>
</dbReference>
<organism evidence="1 2">
    <name type="scientific">Carboxylicivirga linearis</name>
    <dbReference type="NCBI Taxonomy" id="1628157"/>
    <lineage>
        <taxon>Bacteria</taxon>
        <taxon>Pseudomonadati</taxon>
        <taxon>Bacteroidota</taxon>
        <taxon>Bacteroidia</taxon>
        <taxon>Marinilabiliales</taxon>
        <taxon>Marinilabiliaceae</taxon>
        <taxon>Carboxylicivirga</taxon>
    </lineage>
</organism>
<dbReference type="EMBL" id="JAGUCO010000043">
    <property type="protein sequence ID" value="MBS2101157.1"/>
    <property type="molecule type" value="Genomic_DNA"/>
</dbReference>
<comment type="caution">
    <text evidence="1">The sequence shown here is derived from an EMBL/GenBank/DDBJ whole genome shotgun (WGS) entry which is preliminary data.</text>
</comment>
<dbReference type="Gene3D" id="1.20.1480.40">
    <property type="entry name" value="Uncharacterised protein PF16133, DUF4844"/>
    <property type="match status" value="1"/>
</dbReference>
<keyword evidence="2" id="KW-1185">Reference proteome</keyword>
<protein>
    <submittedName>
        <fullName evidence="1">DUF4844 domain-containing protein</fullName>
    </submittedName>
</protein>
<dbReference type="InterPro" id="IPR032301">
    <property type="entry name" value="DUF4844"/>
</dbReference>
<accession>A0ABS5K1W2</accession>
<evidence type="ECO:0000313" key="2">
    <source>
        <dbReference type="Proteomes" id="UP000708576"/>
    </source>
</evidence>
<proteinExistence type="predicted"/>
<gene>
    <name evidence="1" type="ORF">KEM10_22925</name>
</gene>
<dbReference type="Pfam" id="PF16133">
    <property type="entry name" value="DUF4844"/>
    <property type="match status" value="1"/>
</dbReference>
<sequence>MTEIIDKLNRFREKEKFADSEWDKRGLNPSDSDLCLKMETLLNNCTDSLIASVQQNKNGRISKRILKNGLQKFNKLDYDTEEKEFICDYFFELSQILNIDIKNDLNNWLYGFGLSSMIKVMSALKKSDKIIETLSQNCTKCDSKLETFIMERQSDIPDLAYDIVKCKTCGEYNMIDKGPGIKRLKFGNYDWVEQLLKEEYDSEQAKTRLEQIKFFRK</sequence>
<dbReference type="Proteomes" id="UP000708576">
    <property type="component" value="Unassembled WGS sequence"/>
</dbReference>